<dbReference type="Proteomes" id="UP000286786">
    <property type="component" value="Genome"/>
</dbReference>
<protein>
    <submittedName>
        <fullName evidence="1">Uncharacterized protein</fullName>
    </submittedName>
</protein>
<proteinExistence type="predicted"/>
<accession>A0A7D7KHJ1</accession>
<keyword evidence="2" id="KW-1185">Reference proteome</keyword>
<dbReference type="EMBL" id="MK203850">
    <property type="protein sequence ID" value="QMS42075.1"/>
    <property type="molecule type" value="Genomic_DNA"/>
</dbReference>
<reference evidence="1 2" key="1">
    <citation type="submission" date="2018-11" db="EMBL/GenBank/DDBJ databases">
        <title>Isolation and Complete Genome Sequence of a Novel Alteromonas Phage ZP6.</title>
        <authorList>
            <person name="Han J."/>
        </authorList>
    </citation>
    <scope>NUCLEOTIDE SEQUENCE [LARGE SCALE GENOMIC DNA]</scope>
</reference>
<sequence>MAHNEANGWPDLAPDEKAFLANYAQTYSIKEAAEGINSIGAQRGGKLLRNPLAVAFLNQIQDVLASRSVITRDFVNVQWMNLLPKVMGEEEVAMVDREGCGFFGKKFDAAAATKVLTELSKSTNFYADGSGQSASVNISIDLGALGIQEKGVTIEGEKS</sequence>
<name>A0A7D7KHJ1_9CAUD</name>
<evidence type="ECO:0000313" key="1">
    <source>
        <dbReference type="EMBL" id="QMS42075.1"/>
    </source>
</evidence>
<evidence type="ECO:0000313" key="2">
    <source>
        <dbReference type="Proteomes" id="UP000286786"/>
    </source>
</evidence>
<organism evidence="1 2">
    <name type="scientific">Alteromonas phage ZP6</name>
    <dbReference type="NCBI Taxonomy" id="2492447"/>
    <lineage>
        <taxon>Viruses</taxon>
        <taxon>Duplodnaviria</taxon>
        <taxon>Heunggongvirae</taxon>
        <taxon>Uroviricota</taxon>
        <taxon>Caudoviricetes</taxon>
        <taxon>Mareflavirus</taxon>
        <taxon>Mareflavirus ZP6</taxon>
    </lineage>
</organism>